<evidence type="ECO:0000313" key="2">
    <source>
        <dbReference type="Proteomes" id="UP001054945"/>
    </source>
</evidence>
<accession>A0AAV4W131</accession>
<name>A0AAV4W131_CAEEX</name>
<proteinExistence type="predicted"/>
<evidence type="ECO:0000313" key="1">
    <source>
        <dbReference type="EMBL" id="GIY76317.1"/>
    </source>
</evidence>
<organism evidence="1 2">
    <name type="scientific">Caerostris extrusa</name>
    <name type="common">Bark spider</name>
    <name type="synonym">Caerostris bankana</name>
    <dbReference type="NCBI Taxonomy" id="172846"/>
    <lineage>
        <taxon>Eukaryota</taxon>
        <taxon>Metazoa</taxon>
        <taxon>Ecdysozoa</taxon>
        <taxon>Arthropoda</taxon>
        <taxon>Chelicerata</taxon>
        <taxon>Arachnida</taxon>
        <taxon>Araneae</taxon>
        <taxon>Araneomorphae</taxon>
        <taxon>Entelegynae</taxon>
        <taxon>Araneoidea</taxon>
        <taxon>Araneidae</taxon>
        <taxon>Caerostris</taxon>
    </lineage>
</organism>
<protein>
    <submittedName>
        <fullName evidence="1">Uncharacterized protein</fullName>
    </submittedName>
</protein>
<comment type="caution">
    <text evidence="1">The sequence shown here is derived from an EMBL/GenBank/DDBJ whole genome shotgun (WGS) entry which is preliminary data.</text>
</comment>
<dbReference type="Proteomes" id="UP001054945">
    <property type="component" value="Unassembled WGS sequence"/>
</dbReference>
<keyword evidence="2" id="KW-1185">Reference proteome</keyword>
<gene>
    <name evidence="1" type="ORF">CEXT_252261</name>
</gene>
<reference evidence="1 2" key="1">
    <citation type="submission" date="2021-06" db="EMBL/GenBank/DDBJ databases">
        <title>Caerostris extrusa draft genome.</title>
        <authorList>
            <person name="Kono N."/>
            <person name="Arakawa K."/>
        </authorList>
    </citation>
    <scope>NUCLEOTIDE SEQUENCE [LARGE SCALE GENOMIC DNA]</scope>
</reference>
<sequence length="107" mass="11714">MALLVPVKRPRWVGGVPCTILTDCQYGAEIPLLTLRDEFPARSSYCLISKGVLGLGTSGSLHGQVPDLVAINAPRLLRRFFGWDTPCTVFPLRISNSASLYPQLVDE</sequence>
<dbReference type="EMBL" id="BPLR01015470">
    <property type="protein sequence ID" value="GIY76317.1"/>
    <property type="molecule type" value="Genomic_DNA"/>
</dbReference>
<dbReference type="AlphaFoldDB" id="A0AAV4W131"/>